<feature type="transmembrane region" description="Helical" evidence="1">
    <location>
        <begin position="63"/>
        <end position="85"/>
    </location>
</feature>
<feature type="domain" description="ABC-type uncharacterised transport system" evidence="2">
    <location>
        <begin position="483"/>
        <end position="687"/>
    </location>
</feature>
<feature type="transmembrane region" description="Helical" evidence="1">
    <location>
        <begin position="226"/>
        <end position="245"/>
    </location>
</feature>
<dbReference type="STRING" id="288992.SAMN04488522_103197"/>
<dbReference type="Pfam" id="PF09822">
    <property type="entry name" value="ABC_transp_aux"/>
    <property type="match status" value="1"/>
</dbReference>
<keyword evidence="1" id="KW-0812">Transmembrane</keyword>
<dbReference type="GO" id="GO:0140359">
    <property type="term" value="F:ABC-type transporter activity"/>
    <property type="evidence" value="ECO:0007669"/>
    <property type="project" value="InterPro"/>
</dbReference>
<evidence type="ECO:0000259" key="2">
    <source>
        <dbReference type="Pfam" id="PF09822"/>
    </source>
</evidence>
<gene>
    <name evidence="3" type="ORF">SAMN04488522_103197</name>
</gene>
<evidence type="ECO:0000256" key="1">
    <source>
        <dbReference type="SAM" id="Phobius"/>
    </source>
</evidence>
<dbReference type="RefSeq" id="WP_073232019.1">
    <property type="nucleotide sequence ID" value="NZ_FQUQ01000003.1"/>
</dbReference>
<keyword evidence="1" id="KW-0472">Membrane</keyword>
<feature type="transmembrane region" description="Helical" evidence="1">
    <location>
        <begin position="20"/>
        <end position="43"/>
    </location>
</feature>
<dbReference type="InterPro" id="IPR029062">
    <property type="entry name" value="Class_I_gatase-like"/>
</dbReference>
<feature type="transmembrane region" description="Helical" evidence="1">
    <location>
        <begin position="257"/>
        <end position="274"/>
    </location>
</feature>
<dbReference type="AlphaFoldDB" id="A0A1M5DEJ9"/>
<feature type="transmembrane region" description="Helical" evidence="1">
    <location>
        <begin position="739"/>
        <end position="758"/>
    </location>
</feature>
<dbReference type="SUPFAM" id="SSF52317">
    <property type="entry name" value="Class I glutamine amidotransferase-like"/>
    <property type="match status" value="1"/>
</dbReference>
<keyword evidence="1" id="KW-1133">Transmembrane helix</keyword>
<dbReference type="EMBL" id="FQUQ01000003">
    <property type="protein sequence ID" value="SHF65356.1"/>
    <property type="molecule type" value="Genomic_DNA"/>
</dbReference>
<dbReference type="Proteomes" id="UP000184287">
    <property type="component" value="Unassembled WGS sequence"/>
</dbReference>
<proteinExistence type="predicted"/>
<dbReference type="Pfam" id="PF12679">
    <property type="entry name" value="ABC2_membrane_2"/>
    <property type="match status" value="1"/>
</dbReference>
<evidence type="ECO:0000313" key="4">
    <source>
        <dbReference type="Proteomes" id="UP000184287"/>
    </source>
</evidence>
<reference evidence="4" key="1">
    <citation type="submission" date="2016-11" db="EMBL/GenBank/DDBJ databases">
        <authorList>
            <person name="Varghese N."/>
            <person name="Submissions S."/>
        </authorList>
    </citation>
    <scope>NUCLEOTIDE SEQUENCE [LARGE SCALE GENOMIC DNA]</scope>
    <source>
        <strain evidence="4">DSM 16990</strain>
    </source>
</reference>
<accession>A0A1M5DEJ9</accession>
<dbReference type="GO" id="GO:0005886">
    <property type="term" value="C:plasma membrane"/>
    <property type="evidence" value="ECO:0007669"/>
    <property type="project" value="UniProtKB-SubCell"/>
</dbReference>
<protein>
    <submittedName>
        <fullName evidence="3">ABC-2 type transport system permease protein</fullName>
    </submittedName>
</protein>
<evidence type="ECO:0000313" key="3">
    <source>
        <dbReference type="EMBL" id="SHF65356.1"/>
    </source>
</evidence>
<feature type="transmembrane region" description="Helical" evidence="1">
    <location>
        <begin position="116"/>
        <end position="138"/>
    </location>
</feature>
<keyword evidence="4" id="KW-1185">Reference proteome</keyword>
<feature type="transmembrane region" description="Helical" evidence="1">
    <location>
        <begin position="144"/>
        <end position="165"/>
    </location>
</feature>
<organism evidence="3 4">
    <name type="scientific">Pedobacter caeni</name>
    <dbReference type="NCBI Taxonomy" id="288992"/>
    <lineage>
        <taxon>Bacteria</taxon>
        <taxon>Pseudomonadati</taxon>
        <taxon>Bacteroidota</taxon>
        <taxon>Sphingobacteriia</taxon>
        <taxon>Sphingobacteriales</taxon>
        <taxon>Sphingobacteriaceae</taxon>
        <taxon>Pedobacter</taxon>
    </lineage>
</organism>
<name>A0A1M5DEJ9_9SPHI</name>
<sequence>MKKIIQIARLELSLLFYSPIAWILMIVLFVQMSLTFIVAMPEIERTQGMSFLTSHLFTDYKKIGLLSRILDSLYLYIPLITMGIISRETSSGSIKLLYSSPVKLSHVVYGKFASMLVYNLVIMGIMSLFVLIGVLFIPNFDYPHIAVALFAAYLLLSAYSAIGIFVSSLTTYQPVAAISTFVVLAFMNYIGTVGQSLDFVRDLTHSLSMPSRAGRMMAGLLNTRDVIYYLVISGMFLAFTITKLEMERLSKPVLQQVGRYSLIVLIGLGIAYTSSRQPMIGYYDATATKVNTITKTSQDLLKKMGDEPIEMTEYVNGIEDSYFRAKPSERIADIARWEPYLRFKPNINLKWVYYYDSIPGLTAGLVENKTSFSQYVLFMSNIEQLDLRDFLSPAEINKQLKPQSEESRVFMRLKYKGKETSLRTFPAPDNDFWPKEEETGAALKRLMMTPPKLVFATDGYQRSMDKIGDRDYKKLINTKSGRQSMINQGFDVDSISLEKDQIPADISALVIADPKVAYSPAALAKLQRYIREGGNLMIAGEPGKQSVVNPLLDSLGVQMMNGTLVQRSRDYSYGLVTPGLASGAVAMAPGLQPFYMQRWVVSMPDAAALSYAENGPFDIHPLLLTDAETSWIKNEKFVLDSAALTFDAKAGDQKGAFPTALMLTRKLNNKEQRIIVAGDADFFSNTELARSNIRTINSGFVGSIFKWFSYGEFPIDASRPFPKDNTTRLTKASVKTIQVLYYGVIPGSIFLMGMILLIRRKRK</sequence>
<feature type="transmembrane region" description="Helical" evidence="1">
    <location>
        <begin position="172"/>
        <end position="191"/>
    </location>
</feature>
<dbReference type="InterPro" id="IPR019196">
    <property type="entry name" value="ABC_transp_unknown"/>
</dbReference>
<dbReference type="OrthoDB" id="609779at2"/>